<evidence type="ECO:0000259" key="8">
    <source>
        <dbReference type="Pfam" id="PF00940"/>
    </source>
</evidence>
<dbReference type="EC" id="2.7.7.6" evidence="2"/>
<dbReference type="PANTHER" id="PTHR10102:SF0">
    <property type="entry name" value="DNA-DIRECTED RNA POLYMERASE, MITOCHONDRIAL"/>
    <property type="match status" value="1"/>
</dbReference>
<dbReference type="AlphaFoldDB" id="A0A4P9WYW9"/>
<evidence type="ECO:0000256" key="7">
    <source>
        <dbReference type="ARBA" id="ARBA00048552"/>
    </source>
</evidence>
<evidence type="ECO:0000256" key="6">
    <source>
        <dbReference type="ARBA" id="ARBA00023163"/>
    </source>
</evidence>
<evidence type="ECO:0000256" key="2">
    <source>
        <dbReference type="ARBA" id="ARBA00012418"/>
    </source>
</evidence>
<sequence length="121" mass="13855">TPLGIPVVQPYRIEKVRSIKTILQTVTITDPYEVSEVNPVKQSTAFPPNFVHSLDASHMMITAMNCQRHGIAFASVHDSFWTHACDVETLSYVLRDAFVTLHRENIMTRLLDEFKQRFGNH</sequence>
<dbReference type="InterPro" id="IPR002092">
    <property type="entry name" value="DNA-dir_Rpol_phage-type"/>
</dbReference>
<dbReference type="InterPro" id="IPR043502">
    <property type="entry name" value="DNA/RNA_pol_sf"/>
</dbReference>
<evidence type="ECO:0000313" key="9">
    <source>
        <dbReference type="EMBL" id="RKO96730.1"/>
    </source>
</evidence>
<dbReference type="InterPro" id="IPR046950">
    <property type="entry name" value="DNA-dir_Rpol_C_phage-type"/>
</dbReference>
<name>A0A4P9WYW9_9FUNG</name>
<keyword evidence="3 9" id="KW-0240">DNA-directed RNA polymerase</keyword>
<evidence type="ECO:0000256" key="4">
    <source>
        <dbReference type="ARBA" id="ARBA00022679"/>
    </source>
</evidence>
<evidence type="ECO:0000256" key="3">
    <source>
        <dbReference type="ARBA" id="ARBA00022478"/>
    </source>
</evidence>
<keyword evidence="6" id="KW-0804">Transcription</keyword>
<reference evidence="10" key="1">
    <citation type="journal article" date="2018" name="Nat. Microbiol.">
        <title>Leveraging single-cell genomics to expand the fungal tree of life.</title>
        <authorList>
            <person name="Ahrendt S.R."/>
            <person name="Quandt C.A."/>
            <person name="Ciobanu D."/>
            <person name="Clum A."/>
            <person name="Salamov A."/>
            <person name="Andreopoulos B."/>
            <person name="Cheng J.F."/>
            <person name="Woyke T."/>
            <person name="Pelin A."/>
            <person name="Henrissat B."/>
            <person name="Reynolds N.K."/>
            <person name="Benny G.L."/>
            <person name="Smith M.E."/>
            <person name="James T.Y."/>
            <person name="Grigoriev I.V."/>
        </authorList>
    </citation>
    <scope>NUCLEOTIDE SEQUENCE [LARGE SCALE GENOMIC DNA]</scope>
    <source>
        <strain evidence="10">ATCC 52028</strain>
    </source>
</reference>
<dbReference type="GO" id="GO:0001018">
    <property type="term" value="F:mitochondrial promoter sequence-specific DNA binding"/>
    <property type="evidence" value="ECO:0007669"/>
    <property type="project" value="TreeGrafter"/>
</dbReference>
<comment type="similarity">
    <text evidence="1">Belongs to the phage and mitochondrial RNA polymerase family.</text>
</comment>
<organism evidence="9 10">
    <name type="scientific">Caulochytrium protostelioides</name>
    <dbReference type="NCBI Taxonomy" id="1555241"/>
    <lineage>
        <taxon>Eukaryota</taxon>
        <taxon>Fungi</taxon>
        <taxon>Fungi incertae sedis</taxon>
        <taxon>Chytridiomycota</taxon>
        <taxon>Chytridiomycota incertae sedis</taxon>
        <taxon>Chytridiomycetes</taxon>
        <taxon>Caulochytriales</taxon>
        <taxon>Caulochytriaceae</taxon>
        <taxon>Caulochytrium</taxon>
    </lineage>
</organism>
<comment type="catalytic activity">
    <reaction evidence="7">
        <text>RNA(n) + a ribonucleoside 5'-triphosphate = RNA(n+1) + diphosphate</text>
        <dbReference type="Rhea" id="RHEA:21248"/>
        <dbReference type="Rhea" id="RHEA-COMP:14527"/>
        <dbReference type="Rhea" id="RHEA-COMP:17342"/>
        <dbReference type="ChEBI" id="CHEBI:33019"/>
        <dbReference type="ChEBI" id="CHEBI:61557"/>
        <dbReference type="ChEBI" id="CHEBI:140395"/>
        <dbReference type="EC" id="2.7.7.6"/>
    </reaction>
</comment>
<dbReference type="Proteomes" id="UP000268535">
    <property type="component" value="Unassembled WGS sequence"/>
</dbReference>
<keyword evidence="4" id="KW-0808">Transferase</keyword>
<dbReference type="GO" id="GO:0006390">
    <property type="term" value="P:mitochondrial transcription"/>
    <property type="evidence" value="ECO:0007669"/>
    <property type="project" value="TreeGrafter"/>
</dbReference>
<gene>
    <name evidence="9" type="ORF">CAUPRSCDRAFT_3841</name>
</gene>
<dbReference type="PANTHER" id="PTHR10102">
    <property type="entry name" value="DNA-DIRECTED RNA POLYMERASE, MITOCHONDRIAL"/>
    <property type="match status" value="1"/>
</dbReference>
<keyword evidence="5" id="KW-0548">Nucleotidyltransferase</keyword>
<evidence type="ECO:0000256" key="1">
    <source>
        <dbReference type="ARBA" id="ARBA00009493"/>
    </source>
</evidence>
<proteinExistence type="inferred from homology"/>
<dbReference type="SUPFAM" id="SSF56672">
    <property type="entry name" value="DNA/RNA polymerases"/>
    <property type="match status" value="1"/>
</dbReference>
<dbReference type="GO" id="GO:0003899">
    <property type="term" value="F:DNA-directed RNA polymerase activity"/>
    <property type="evidence" value="ECO:0007669"/>
    <property type="project" value="UniProtKB-EC"/>
</dbReference>
<dbReference type="EMBL" id="ML009666">
    <property type="protein sequence ID" value="RKO96730.1"/>
    <property type="molecule type" value="Genomic_DNA"/>
</dbReference>
<dbReference type="GO" id="GO:0034245">
    <property type="term" value="C:mitochondrial DNA-directed RNA polymerase complex"/>
    <property type="evidence" value="ECO:0007669"/>
    <property type="project" value="TreeGrafter"/>
</dbReference>
<dbReference type="Gene3D" id="3.30.70.370">
    <property type="match status" value="1"/>
</dbReference>
<feature type="non-terminal residue" evidence="9">
    <location>
        <position position="121"/>
    </location>
</feature>
<evidence type="ECO:0000313" key="10">
    <source>
        <dbReference type="Proteomes" id="UP000268535"/>
    </source>
</evidence>
<accession>A0A4P9WYW9</accession>
<protein>
    <recommendedName>
        <fullName evidence="2">DNA-directed RNA polymerase</fullName>
        <ecNumber evidence="2">2.7.7.6</ecNumber>
    </recommendedName>
</protein>
<feature type="domain" description="DNA-directed RNA polymerase C-terminal" evidence="8">
    <location>
        <begin position="1"/>
        <end position="120"/>
    </location>
</feature>
<evidence type="ECO:0000256" key="5">
    <source>
        <dbReference type="ARBA" id="ARBA00022695"/>
    </source>
</evidence>
<feature type="non-terminal residue" evidence="9">
    <location>
        <position position="1"/>
    </location>
</feature>
<dbReference type="Pfam" id="PF00940">
    <property type="entry name" value="RNA_pol"/>
    <property type="match status" value="1"/>
</dbReference>